<organism evidence="2 3">
    <name type="scientific">Vulcanisaeta souniana JCM 11219</name>
    <dbReference type="NCBI Taxonomy" id="1293586"/>
    <lineage>
        <taxon>Archaea</taxon>
        <taxon>Thermoproteota</taxon>
        <taxon>Thermoprotei</taxon>
        <taxon>Thermoproteales</taxon>
        <taxon>Thermoproteaceae</taxon>
        <taxon>Vulcanisaeta</taxon>
    </lineage>
</organism>
<evidence type="ECO:0000313" key="2">
    <source>
        <dbReference type="EMBL" id="GGI76773.1"/>
    </source>
</evidence>
<gene>
    <name evidence="2" type="ORF">GCM10007112_11920</name>
    <name evidence="1" type="ORF">Vsou_24790</name>
</gene>
<dbReference type="GeneID" id="76208019"/>
<evidence type="ECO:0000313" key="1">
    <source>
        <dbReference type="EMBL" id="BDR93386.1"/>
    </source>
</evidence>
<sequence length="111" mass="11954">MRVAIALAILSLVITLIVLGISTLTMGNLSRYVSASIYQSGIGYYLNFTMHNPLPLPLVITITQRGLSRSVYVEPYGFGRIIMPITSLNLPINITVSMPGIANVTSTVTPS</sequence>
<reference evidence="4" key="3">
    <citation type="submission" date="2022-09" db="EMBL/GenBank/DDBJ databases">
        <title>Complete genome sequence of Vulcanisaeta souniana.</title>
        <authorList>
            <person name="Kato S."/>
            <person name="Itoh T."/>
            <person name="Ohkuma M."/>
        </authorList>
    </citation>
    <scope>NUCLEOTIDE SEQUENCE [LARGE SCALE GENOMIC DNA]</scope>
    <source>
        <strain evidence="4">JCM 11219</strain>
    </source>
</reference>
<evidence type="ECO:0000313" key="3">
    <source>
        <dbReference type="Proteomes" id="UP000657075"/>
    </source>
</evidence>
<dbReference type="OrthoDB" id="25944at2157"/>
<name>A0A830E2N1_9CREN</name>
<dbReference type="EMBL" id="BMNM01000004">
    <property type="protein sequence ID" value="GGI76773.1"/>
    <property type="molecule type" value="Genomic_DNA"/>
</dbReference>
<reference evidence="1" key="4">
    <citation type="journal article" date="2023" name="Microbiol. Resour. Announc.">
        <title>Complete Genome Sequence of Vulcanisaeta souniana Strain IC-059, a Hyperthermophilic Archaeon Isolated from Hot Spring Water in Japan.</title>
        <authorList>
            <person name="Kato S."/>
            <person name="Itoh T."/>
            <person name="Wu L."/>
            <person name="Ma J."/>
            <person name="Ohkuma M."/>
        </authorList>
    </citation>
    <scope>NUCLEOTIDE SEQUENCE</scope>
    <source>
        <strain evidence="1">JCM 11219</strain>
    </source>
</reference>
<dbReference type="EMBL" id="AP026830">
    <property type="protein sequence ID" value="BDR93386.1"/>
    <property type="molecule type" value="Genomic_DNA"/>
</dbReference>
<dbReference type="AlphaFoldDB" id="A0A830E2N1"/>
<accession>A0A830E2N1</accession>
<keyword evidence="4" id="KW-1185">Reference proteome</keyword>
<protein>
    <submittedName>
        <fullName evidence="2">Uncharacterized protein</fullName>
    </submittedName>
</protein>
<reference evidence="2" key="1">
    <citation type="journal article" date="2014" name="Int. J. Syst. Evol. Microbiol.">
        <title>Complete genome sequence of Corynebacterium casei LMG S-19264T (=DSM 44701T), isolated from a smear-ripened cheese.</title>
        <authorList>
            <consortium name="US DOE Joint Genome Institute (JGI-PGF)"/>
            <person name="Walter F."/>
            <person name="Albersmeier A."/>
            <person name="Kalinowski J."/>
            <person name="Ruckert C."/>
        </authorList>
    </citation>
    <scope>NUCLEOTIDE SEQUENCE</scope>
    <source>
        <strain evidence="2">JCM 11219</strain>
    </source>
</reference>
<dbReference type="Proteomes" id="UP000657075">
    <property type="component" value="Unassembled WGS sequence"/>
</dbReference>
<dbReference type="Proteomes" id="UP001060771">
    <property type="component" value="Chromosome"/>
</dbReference>
<evidence type="ECO:0000313" key="4">
    <source>
        <dbReference type="Proteomes" id="UP001060771"/>
    </source>
</evidence>
<proteinExistence type="predicted"/>
<dbReference type="RefSeq" id="WP_054843618.1">
    <property type="nucleotide sequence ID" value="NZ_AP026830.1"/>
</dbReference>
<reference evidence="2" key="2">
    <citation type="submission" date="2020-09" db="EMBL/GenBank/DDBJ databases">
        <authorList>
            <person name="Sun Q."/>
            <person name="Ohkuma M."/>
        </authorList>
    </citation>
    <scope>NUCLEOTIDE SEQUENCE</scope>
    <source>
        <strain evidence="2">JCM 11219</strain>
    </source>
</reference>